<organism evidence="8 9">
    <name type="scientific">Tenebrio molitor</name>
    <name type="common">Yellow mealworm beetle</name>
    <dbReference type="NCBI Taxonomy" id="7067"/>
    <lineage>
        <taxon>Eukaryota</taxon>
        <taxon>Metazoa</taxon>
        <taxon>Ecdysozoa</taxon>
        <taxon>Arthropoda</taxon>
        <taxon>Hexapoda</taxon>
        <taxon>Insecta</taxon>
        <taxon>Pterygota</taxon>
        <taxon>Neoptera</taxon>
        <taxon>Endopterygota</taxon>
        <taxon>Coleoptera</taxon>
        <taxon>Polyphaga</taxon>
        <taxon>Cucujiformia</taxon>
        <taxon>Tenebrionidae</taxon>
        <taxon>Tenebrio</taxon>
    </lineage>
</organism>
<evidence type="ECO:0000256" key="4">
    <source>
        <dbReference type="ARBA" id="ARBA00022737"/>
    </source>
</evidence>
<evidence type="ECO:0000256" key="3">
    <source>
        <dbReference type="ARBA" id="ARBA00022490"/>
    </source>
</evidence>
<feature type="compositionally biased region" description="Polar residues" evidence="5">
    <location>
        <begin position="37"/>
        <end position="54"/>
    </location>
</feature>
<reference evidence="8" key="1">
    <citation type="journal article" date="2020" name="J Insects Food Feed">
        <title>The yellow mealworm (Tenebrio molitor) genome: a resource for the emerging insects as food and feed industry.</title>
        <authorList>
            <person name="Eriksson T."/>
            <person name="Andere A."/>
            <person name="Kelstrup H."/>
            <person name="Emery V."/>
            <person name="Picard C."/>
        </authorList>
    </citation>
    <scope>NUCLEOTIDE SEQUENCE</scope>
    <source>
        <strain evidence="8">Stoneville</strain>
        <tissue evidence="8">Whole head</tissue>
    </source>
</reference>
<dbReference type="AlphaFoldDB" id="A0A8J6HBZ9"/>
<dbReference type="InterPro" id="IPR001849">
    <property type="entry name" value="PH_domain"/>
</dbReference>
<feature type="region of interest" description="Disordered" evidence="5">
    <location>
        <begin position="129"/>
        <end position="170"/>
    </location>
</feature>
<dbReference type="InterPro" id="IPR037858">
    <property type="entry name" value="RhoGAP_ARAP"/>
</dbReference>
<dbReference type="Pfam" id="PF00169">
    <property type="entry name" value="PH"/>
    <property type="match status" value="1"/>
</dbReference>
<evidence type="ECO:0000313" key="8">
    <source>
        <dbReference type="EMBL" id="KAH0811875.1"/>
    </source>
</evidence>
<dbReference type="SUPFAM" id="SSF54236">
    <property type="entry name" value="Ubiquitin-like"/>
    <property type="match status" value="1"/>
</dbReference>
<feature type="domain" description="PH" evidence="6">
    <location>
        <begin position="412"/>
        <end position="523"/>
    </location>
</feature>
<proteinExistence type="predicted"/>
<dbReference type="GO" id="GO:0007165">
    <property type="term" value="P:signal transduction"/>
    <property type="evidence" value="ECO:0007669"/>
    <property type="project" value="InterPro"/>
</dbReference>
<reference evidence="8" key="2">
    <citation type="submission" date="2021-08" db="EMBL/GenBank/DDBJ databases">
        <authorList>
            <person name="Eriksson T."/>
        </authorList>
    </citation>
    <scope>NUCLEOTIDE SEQUENCE</scope>
    <source>
        <strain evidence="8">Stoneville</strain>
        <tissue evidence="8">Whole head</tissue>
    </source>
</reference>
<dbReference type="PANTHER" id="PTHR45899:SF2">
    <property type="entry name" value="RHO GTPASE ACTIVATING PROTEIN AT 15B, ISOFORM C"/>
    <property type="match status" value="1"/>
</dbReference>
<gene>
    <name evidence="8" type="ORF">GEV33_010919</name>
</gene>
<feature type="region of interest" description="Disordered" evidence="5">
    <location>
        <begin position="319"/>
        <end position="373"/>
    </location>
</feature>
<feature type="region of interest" description="Disordered" evidence="5">
    <location>
        <begin position="86"/>
        <end position="106"/>
    </location>
</feature>
<evidence type="ECO:0000256" key="5">
    <source>
        <dbReference type="SAM" id="MobiDB-lite"/>
    </source>
</evidence>
<protein>
    <submittedName>
        <fullName evidence="8">Uncharacterized protein</fullName>
    </submittedName>
</protein>
<keyword evidence="2" id="KW-0343">GTPase activation</keyword>
<dbReference type="InterPro" id="IPR008936">
    <property type="entry name" value="Rho_GTPase_activation_prot"/>
</dbReference>
<keyword evidence="9" id="KW-1185">Reference proteome</keyword>
<dbReference type="PROSITE" id="PS50238">
    <property type="entry name" value="RHOGAP"/>
    <property type="match status" value="1"/>
</dbReference>
<dbReference type="InterPro" id="IPR052227">
    <property type="entry name" value="Arf-Rho-GAP_ANK-PH_domain"/>
</dbReference>
<dbReference type="Proteomes" id="UP000719412">
    <property type="component" value="Unassembled WGS sequence"/>
</dbReference>
<dbReference type="CDD" id="cd17113">
    <property type="entry name" value="RA_ARAPs"/>
    <property type="match status" value="1"/>
</dbReference>
<evidence type="ECO:0000313" key="9">
    <source>
        <dbReference type="Proteomes" id="UP000719412"/>
    </source>
</evidence>
<dbReference type="GO" id="GO:0048699">
    <property type="term" value="P:generation of neurons"/>
    <property type="evidence" value="ECO:0007669"/>
    <property type="project" value="UniProtKB-ARBA"/>
</dbReference>
<dbReference type="GO" id="GO:0005737">
    <property type="term" value="C:cytoplasm"/>
    <property type="evidence" value="ECO:0007669"/>
    <property type="project" value="UniProtKB-SubCell"/>
</dbReference>
<feature type="compositionally biased region" description="Pro residues" evidence="5">
    <location>
        <begin position="136"/>
        <end position="147"/>
    </location>
</feature>
<comment type="subcellular location">
    <subcellularLocation>
        <location evidence="1">Cytoplasm</location>
    </subcellularLocation>
</comment>
<dbReference type="Pfam" id="PF00620">
    <property type="entry name" value="RhoGAP"/>
    <property type="match status" value="1"/>
</dbReference>
<feature type="compositionally biased region" description="Basic and acidic residues" evidence="5">
    <location>
        <begin position="364"/>
        <end position="373"/>
    </location>
</feature>
<dbReference type="CDD" id="cd04385">
    <property type="entry name" value="RhoGAP_ARAP"/>
    <property type="match status" value="1"/>
</dbReference>
<accession>A0A8J6HBZ9</accession>
<comment type="caution">
    <text evidence="8">The sequence shown here is derived from an EMBL/GenBank/DDBJ whole genome shotgun (WGS) entry which is preliminary data.</text>
</comment>
<name>A0A8J6HBZ9_TENMO</name>
<feature type="domain" description="Rho-GAP" evidence="7">
    <location>
        <begin position="638"/>
        <end position="828"/>
    </location>
</feature>
<dbReference type="Gene3D" id="3.10.20.90">
    <property type="entry name" value="Phosphatidylinositol 3-kinase Catalytic Subunit, Chain A, domain 1"/>
    <property type="match status" value="1"/>
</dbReference>
<dbReference type="GO" id="GO:0071944">
    <property type="term" value="C:cell periphery"/>
    <property type="evidence" value="ECO:0007669"/>
    <property type="project" value="UniProtKB-ARBA"/>
</dbReference>
<dbReference type="SUPFAM" id="SSF48350">
    <property type="entry name" value="GTPase activation domain, GAP"/>
    <property type="match status" value="1"/>
</dbReference>
<dbReference type="PROSITE" id="PS50003">
    <property type="entry name" value="PH_DOMAIN"/>
    <property type="match status" value="1"/>
</dbReference>
<evidence type="ECO:0000256" key="1">
    <source>
        <dbReference type="ARBA" id="ARBA00004496"/>
    </source>
</evidence>
<dbReference type="EMBL" id="JABDTM020026486">
    <property type="protein sequence ID" value="KAH0811875.1"/>
    <property type="molecule type" value="Genomic_DNA"/>
</dbReference>
<dbReference type="GO" id="GO:0005096">
    <property type="term" value="F:GTPase activator activity"/>
    <property type="evidence" value="ECO:0007669"/>
    <property type="project" value="UniProtKB-KW"/>
</dbReference>
<evidence type="ECO:0000256" key="2">
    <source>
        <dbReference type="ARBA" id="ARBA00022468"/>
    </source>
</evidence>
<evidence type="ECO:0000259" key="6">
    <source>
        <dbReference type="PROSITE" id="PS50003"/>
    </source>
</evidence>
<dbReference type="SMART" id="SM00233">
    <property type="entry name" value="PH"/>
    <property type="match status" value="3"/>
</dbReference>
<keyword evidence="4" id="KW-0677">Repeat</keyword>
<dbReference type="PANTHER" id="PTHR45899">
    <property type="entry name" value="RHO GTPASE ACTIVATING PROTEIN AT 15B, ISOFORM C"/>
    <property type="match status" value="1"/>
</dbReference>
<dbReference type="InterPro" id="IPR011993">
    <property type="entry name" value="PH-like_dom_sf"/>
</dbReference>
<keyword evidence="3" id="KW-0963">Cytoplasm</keyword>
<feature type="region of interest" description="Disordered" evidence="5">
    <location>
        <begin position="1"/>
        <end position="62"/>
    </location>
</feature>
<dbReference type="Gene3D" id="1.10.555.10">
    <property type="entry name" value="Rho GTPase activation protein"/>
    <property type="match status" value="1"/>
</dbReference>
<sequence>MSVPIPAPRQNQPPDLKKPVPTPRKTAPKVKPDSPDEQSNTFSRRVRSLSNASKQIAGDIGGLVQDKKKAVIEGTRQSVRRITKRFNSYHQEVPPGPESEPDDFSDTLDIFNSISFQSPLSCNSSIYNNVDDEFSAPPPAHPPPPLPQDVIYDAPPSVSGSTSNSEHSNVGSYQNYESVFPVYSNSDSDLSRSGSWKFYDPVSKVENIYNDVEIVKDESRSFDVNSNVSDLSIEIRNSLYENHTIVAKPRQEPEPKCRESVILQFDPLSRTQPPKEEEPPPTSCLAQEDIKLLEEFLQGDLYGNLSITKTLDDWSISNDSDPEDFITPPAPPVRFDSLPEEEQQPPQISPREKSRSHWFTSNESVKETASETKKTGWLKQLKGALEKAPEVVKGVRNRDSVVQRPELEVKSFVHKKGMLYKVQGGPVEDLFGEYSGRWCVLQNSNFICYADSTSESIKEHFPAESVLSIQILQDPKFKYKYDNDDLHCFELNTTGKSRGGHIYGTRDISERRVWMQCLAESLTKKFPVRITTDYTRMGWAYLREGVSGRWVGAWLMLSGRNLFYAVDNQSTKTMDLRKVRCMVLQMYQESDNNPRTNDKGPNIVVDTPNVTLYLRMWTSRETKVWCHIVKLAAHNNGAYLEQQQLTKDDIPVLVEKCINFIYTHGSMTEGIYRRPGTNTAVAEILAKFRKDSWAVQLTIDKHTEHDVATALKRFIRDLPEPVLTNNQRQYLHQVSKHNDREDRIRMYKACLDQLPPISYKTAKKLLGHLHFVASQHKKNRMNVENLAAVWGPSLMHQEDKDNNSVTSTKHLQNTVVVRQLIEMYRDIFPEDPAEIEKEKLMLQVLEKYSKAPQGVVGNSKKAGDFRVWIYLHNKEGQPVNVAIGPNKTAYDVCVELSSKINMQVHDLILEEVVLNNKLQRPIHFSEKVLDIVLRWSYWDEPDRKDNHLVLLPIAKYSDFIQEKSTTLSAELKFSDSRSRNFKIFMFEFSQGKLNCFKDRSCEEKLFTYSMEEILWYFGHESKRNPQSKWTITFIERKMHPQRTKNCPYFGNVLVWNDPQTRAKWLGSMLKARYRDSLMQPAMHVNLMQN</sequence>
<evidence type="ECO:0000259" key="7">
    <source>
        <dbReference type="PROSITE" id="PS50238"/>
    </source>
</evidence>
<dbReference type="SMART" id="SM00324">
    <property type="entry name" value="RhoGAP"/>
    <property type="match status" value="1"/>
</dbReference>
<dbReference type="GO" id="GO:0005547">
    <property type="term" value="F:phosphatidylinositol-3,4,5-trisphosphate binding"/>
    <property type="evidence" value="ECO:0007669"/>
    <property type="project" value="InterPro"/>
</dbReference>
<dbReference type="InterPro" id="IPR000198">
    <property type="entry name" value="RhoGAP_dom"/>
</dbReference>
<dbReference type="SUPFAM" id="SSF50729">
    <property type="entry name" value="PH domain-like"/>
    <property type="match status" value="2"/>
</dbReference>
<feature type="compositionally biased region" description="Polar residues" evidence="5">
    <location>
        <begin position="158"/>
        <end position="170"/>
    </location>
</feature>
<dbReference type="Gene3D" id="2.30.29.30">
    <property type="entry name" value="Pleckstrin-homology domain (PH domain)/Phosphotyrosine-binding domain (PTB)"/>
    <property type="match status" value="2"/>
</dbReference>
<dbReference type="InterPro" id="IPR029071">
    <property type="entry name" value="Ubiquitin-like_domsf"/>
</dbReference>